<dbReference type="EMBL" id="CP028324">
    <property type="protein sequence ID" value="AVR98250.1"/>
    <property type="molecule type" value="Genomic_DNA"/>
</dbReference>
<name>A0A2R4CFI7_9BURK</name>
<keyword evidence="4" id="KW-1185">Reference proteome</keyword>
<dbReference type="InterPro" id="IPR013424">
    <property type="entry name" value="Ice-binding_C"/>
</dbReference>
<dbReference type="Proteomes" id="UP000240505">
    <property type="component" value="Chromosome"/>
</dbReference>
<dbReference type="KEGG" id="masz:C9I28_23370"/>
<dbReference type="OrthoDB" id="259335at2"/>
<accession>A0A2R4CFI7</accession>
<feature type="domain" description="Ice-binding protein C-terminal" evidence="2">
    <location>
        <begin position="214"/>
        <end position="237"/>
    </location>
</feature>
<proteinExistence type="predicted"/>
<keyword evidence="1" id="KW-0732">Signal</keyword>
<organism evidence="3 4">
    <name type="scientific">Pseudoduganella armeniaca</name>
    <dbReference type="NCBI Taxonomy" id="2072590"/>
    <lineage>
        <taxon>Bacteria</taxon>
        <taxon>Pseudomonadati</taxon>
        <taxon>Pseudomonadota</taxon>
        <taxon>Betaproteobacteria</taxon>
        <taxon>Burkholderiales</taxon>
        <taxon>Oxalobacteraceae</taxon>
        <taxon>Telluria group</taxon>
        <taxon>Pseudoduganella</taxon>
    </lineage>
</organism>
<protein>
    <recommendedName>
        <fullName evidence="2">Ice-binding protein C-terminal domain-containing protein</fullName>
    </recommendedName>
</protein>
<evidence type="ECO:0000259" key="2">
    <source>
        <dbReference type="Pfam" id="PF07589"/>
    </source>
</evidence>
<reference evidence="3 4" key="1">
    <citation type="submission" date="2018-03" db="EMBL/GenBank/DDBJ databases">
        <title>Massilia armeniaca sp. nov., isolated from desert soil.</title>
        <authorList>
            <person name="Huang H."/>
            <person name="Ren M."/>
        </authorList>
    </citation>
    <scope>NUCLEOTIDE SEQUENCE [LARGE SCALE GENOMIC DNA]</scope>
    <source>
        <strain evidence="3 4">ZMN-3</strain>
    </source>
</reference>
<feature type="chain" id="PRO_5015333923" description="Ice-binding protein C-terminal domain-containing protein" evidence="1">
    <location>
        <begin position="21"/>
        <end position="241"/>
    </location>
</feature>
<dbReference type="NCBIfam" id="TIGR02595">
    <property type="entry name" value="PEP_CTERM"/>
    <property type="match status" value="1"/>
</dbReference>
<gene>
    <name evidence="3" type="ORF">C9I28_23370</name>
</gene>
<dbReference type="RefSeq" id="WP_107143585.1">
    <property type="nucleotide sequence ID" value="NZ_CP028324.1"/>
</dbReference>
<dbReference type="AlphaFoldDB" id="A0A2R4CFI7"/>
<evidence type="ECO:0000256" key="1">
    <source>
        <dbReference type="SAM" id="SignalP"/>
    </source>
</evidence>
<evidence type="ECO:0000313" key="3">
    <source>
        <dbReference type="EMBL" id="AVR98250.1"/>
    </source>
</evidence>
<evidence type="ECO:0000313" key="4">
    <source>
        <dbReference type="Proteomes" id="UP000240505"/>
    </source>
</evidence>
<feature type="signal peptide" evidence="1">
    <location>
        <begin position="1"/>
        <end position="20"/>
    </location>
</feature>
<sequence length="241" mass="24830">MKLPVIAAALSLSLPLAAQAEATATAQLSNFRYEVIDLDLADGIDAKLTLDDTGAIVMAGYYASLEGTPLPDPLDYHPGEGTATVAHVTGNASATLTATGASATTSFHGPQGELFAQALSGHNFTLTANTRLVLYADAAVSGTVNPDHYGYSNAITFITYRLPGDAEDTVVEDGIVSYMGLPDARALTVGFSTGADSVSGTYGFSAGTYGTVAAVPEPSAYAMLGLGLAAIGWCARRQRRR</sequence>
<dbReference type="Pfam" id="PF07589">
    <property type="entry name" value="PEP-CTERM"/>
    <property type="match status" value="1"/>
</dbReference>